<evidence type="ECO:0000313" key="3">
    <source>
        <dbReference type="Proteomes" id="UP000241185"/>
    </source>
</evidence>
<dbReference type="Proteomes" id="UP000241185">
    <property type="component" value="Segment"/>
</dbReference>
<sequence>MNEIEIYAGPDRDRFGETPFGPISTPPAFGSGLLLNTVNPVILVKAEDVGAALRPAGDDSYGGVVSSATPDGMFRIDSRSGSWIWELYPARWSDGDDIAPACYLAVWRD</sequence>
<reference evidence="3" key="1">
    <citation type="submission" date="2018-01" db="EMBL/GenBank/DDBJ databases">
        <authorList>
            <person name="Gatt S.M."/>
            <person name="Isern S."/>
            <person name="Jenkins M."/>
            <person name="Tan A.L."/>
            <person name="Michael S.F."/>
            <person name="Moore R.E."/>
            <person name="Ware V.C."/>
            <person name="Garlena R.A."/>
            <person name="Russell D.A."/>
            <person name="Pope W.H."/>
            <person name="Jacobs-Sera D."/>
            <person name="Hendrix R.W."/>
            <person name="Hatfull G.F."/>
        </authorList>
    </citation>
    <scope>NUCLEOTIDE SEQUENCE [LARGE SCALE GENOMIC DNA]</scope>
</reference>
<proteinExistence type="predicted"/>
<accession>A0A2K9VEU6</accession>
<feature type="region of interest" description="Disordered" evidence="1">
    <location>
        <begin position="1"/>
        <end position="21"/>
    </location>
</feature>
<organism evidence="2 3">
    <name type="scientific">Mycobacterium phage Rem711</name>
    <dbReference type="NCBI Taxonomy" id="2079285"/>
    <lineage>
        <taxon>Viruses</taxon>
        <taxon>Duplodnaviria</taxon>
        <taxon>Heunggongvirae</taxon>
        <taxon>Uroviricota</taxon>
        <taxon>Caudoviricetes</taxon>
        <taxon>Trigintaduovirus</taxon>
        <taxon>Trigintaduovirus rem711</taxon>
    </lineage>
</organism>
<dbReference type="EMBL" id="MG770216">
    <property type="protein sequence ID" value="AUV60780.1"/>
    <property type="molecule type" value="Genomic_DNA"/>
</dbReference>
<keyword evidence="3" id="KW-1185">Reference proteome</keyword>
<evidence type="ECO:0000256" key="1">
    <source>
        <dbReference type="SAM" id="MobiDB-lite"/>
    </source>
</evidence>
<protein>
    <submittedName>
        <fullName evidence="2">Uncharacterized protein</fullName>
    </submittedName>
</protein>
<evidence type="ECO:0000313" key="2">
    <source>
        <dbReference type="EMBL" id="AUV60780.1"/>
    </source>
</evidence>
<name>A0A2K9VEU6_9CAUD</name>
<gene>
    <name evidence="2" type="ORF">SEA_REM711_2</name>
</gene>